<dbReference type="PANTHER" id="PTHR33116">
    <property type="entry name" value="REVERSE TRANSCRIPTASE ZINC-BINDING DOMAIN-CONTAINING PROTEIN-RELATED-RELATED"/>
    <property type="match status" value="1"/>
</dbReference>
<proteinExistence type="predicted"/>
<accession>A0A2N9IH13</accession>
<dbReference type="Pfam" id="PF13966">
    <property type="entry name" value="zf-RVT"/>
    <property type="match status" value="1"/>
</dbReference>
<feature type="domain" description="Reverse transcriptase zinc-binding" evidence="1">
    <location>
        <begin position="320"/>
        <end position="404"/>
    </location>
</feature>
<sequence length="509" mass="58367">MTCFEASTGLKVNLAKSEIVPVGEVENLRVLADILCCRIGSLPMSYLGMPLGSSFKSTSIWNSIIEKMERRLTGWKRLYLSKGGRLTLLKSTLSSLPTFYLSFFTIPSSVAKRIEQLQRNFLWGGIDEGFKHCLVRWDTICSPIADGGLGVRKLVPFNRALLGKWLWRFGVEGDRLWKRVLVARHGAACGGWSTGLVRGSHGCGLWKGTMLGWESINAHLRYKVGIDDRVRLWHDKWCGDVILKEAFPMLYECASNQAATISEVVVREHGRVDWNVIFVRNFNDWELNIVVSFLHLLQSHLSSREVDDGLRWSLKKTGTFDIRSFYMALRDSSTVVFPWKSIWRTKAPRRACFFEWTAAWNRILTCDNLSKRGYTLTSWCCMCCSSGETVDHLLIHCPMASALWSWVFQTFGVQWVMSGTVTTLLFSWQNGLGRHSLDIWNMVPICLMWTVWKKRNQRTFEDFSRSNRQILESFTLTLFDWSRAWGFTSSSSLNKFSSSLYFPSHAVNL</sequence>
<gene>
    <name evidence="2" type="ORF">FSB_LOCUS51262</name>
</gene>
<reference evidence="2" key="1">
    <citation type="submission" date="2018-02" db="EMBL/GenBank/DDBJ databases">
        <authorList>
            <person name="Cohen D.B."/>
            <person name="Kent A.D."/>
        </authorList>
    </citation>
    <scope>NUCLEOTIDE SEQUENCE</scope>
</reference>
<protein>
    <recommendedName>
        <fullName evidence="1">Reverse transcriptase zinc-binding domain-containing protein</fullName>
    </recommendedName>
</protein>
<dbReference type="AlphaFoldDB" id="A0A2N9IH13"/>
<evidence type="ECO:0000259" key="1">
    <source>
        <dbReference type="Pfam" id="PF13966"/>
    </source>
</evidence>
<dbReference type="EMBL" id="OIVN01005635">
    <property type="protein sequence ID" value="SPD23380.1"/>
    <property type="molecule type" value="Genomic_DNA"/>
</dbReference>
<name>A0A2N9IH13_FAGSY</name>
<dbReference type="InterPro" id="IPR026960">
    <property type="entry name" value="RVT-Znf"/>
</dbReference>
<organism evidence="2">
    <name type="scientific">Fagus sylvatica</name>
    <name type="common">Beechnut</name>
    <dbReference type="NCBI Taxonomy" id="28930"/>
    <lineage>
        <taxon>Eukaryota</taxon>
        <taxon>Viridiplantae</taxon>
        <taxon>Streptophyta</taxon>
        <taxon>Embryophyta</taxon>
        <taxon>Tracheophyta</taxon>
        <taxon>Spermatophyta</taxon>
        <taxon>Magnoliopsida</taxon>
        <taxon>eudicotyledons</taxon>
        <taxon>Gunneridae</taxon>
        <taxon>Pentapetalae</taxon>
        <taxon>rosids</taxon>
        <taxon>fabids</taxon>
        <taxon>Fagales</taxon>
        <taxon>Fagaceae</taxon>
        <taxon>Fagus</taxon>
    </lineage>
</organism>
<evidence type="ECO:0000313" key="2">
    <source>
        <dbReference type="EMBL" id="SPD23380.1"/>
    </source>
</evidence>
<dbReference type="PANTHER" id="PTHR33116:SF78">
    <property type="entry name" value="OS12G0587133 PROTEIN"/>
    <property type="match status" value="1"/>
</dbReference>